<keyword evidence="5" id="KW-1185">Reference proteome</keyword>
<dbReference type="InterPro" id="IPR002173">
    <property type="entry name" value="Carboh/pur_kinase_PfkB_CS"/>
</dbReference>
<dbReference type="Proteomes" id="UP000434036">
    <property type="component" value="Unassembled WGS sequence"/>
</dbReference>
<dbReference type="AlphaFoldDB" id="A0A6N8U9Y1"/>
<dbReference type="PROSITE" id="PS00584">
    <property type="entry name" value="PFKB_KINASES_2"/>
    <property type="match status" value="1"/>
</dbReference>
<dbReference type="EMBL" id="WUUQ01000003">
    <property type="protein sequence ID" value="MXQ74134.1"/>
    <property type="molecule type" value="Genomic_DNA"/>
</dbReference>
<name>A0A6N8U9Y1_9FIRM</name>
<accession>A0A6N8U9Y1</accession>
<dbReference type="PANTHER" id="PTHR10584:SF166">
    <property type="entry name" value="RIBOKINASE"/>
    <property type="match status" value="1"/>
</dbReference>
<dbReference type="InterPro" id="IPR029056">
    <property type="entry name" value="Ribokinase-like"/>
</dbReference>
<evidence type="ECO:0000313" key="4">
    <source>
        <dbReference type="EMBL" id="MXQ74134.1"/>
    </source>
</evidence>
<evidence type="ECO:0000256" key="1">
    <source>
        <dbReference type="ARBA" id="ARBA00022679"/>
    </source>
</evidence>
<evidence type="ECO:0000256" key="2">
    <source>
        <dbReference type="ARBA" id="ARBA00022777"/>
    </source>
</evidence>
<dbReference type="RefSeq" id="WP_160625520.1">
    <property type="nucleotide sequence ID" value="NZ_WUUQ01000003.1"/>
</dbReference>
<keyword evidence="1" id="KW-0808">Transferase</keyword>
<evidence type="ECO:0000259" key="3">
    <source>
        <dbReference type="Pfam" id="PF00294"/>
    </source>
</evidence>
<keyword evidence="2 4" id="KW-0418">Kinase</keyword>
<reference evidence="4 5" key="2">
    <citation type="submission" date="2020-01" db="EMBL/GenBank/DDBJ databases">
        <title>Clostridiaceae sp. nov. isolated from the gut of human by culturomics.</title>
        <authorList>
            <person name="Chang Y."/>
        </authorList>
    </citation>
    <scope>NUCLEOTIDE SEQUENCE [LARGE SCALE GENOMIC DNA]</scope>
    <source>
        <strain evidence="4 5">DONG20-135</strain>
    </source>
</reference>
<dbReference type="Pfam" id="PF00294">
    <property type="entry name" value="PfkB"/>
    <property type="match status" value="1"/>
</dbReference>
<proteinExistence type="predicted"/>
<dbReference type="PROSITE" id="PS00583">
    <property type="entry name" value="PFKB_KINASES_1"/>
    <property type="match status" value="1"/>
</dbReference>
<sequence length="284" mass="31007">MKILGLGDNVVDRYLNLKVMFPGGNAVNVAAHSAKLGAEAGYLGRIGNDQEGRMLLNALQDLHIDLSHCELVDGGTTKRCDVNVYEGERSFVGVDLGTAWPGAPTLKDDDIAYINSFDLIHSSCNAKMPEQMMKLKDCPGLVSFDFGEKEKYRTDEYMDMVCPYTNLALCSCDGMSLEARKALAKRMLEKGIDVVLLTSGNVGPLAYNGTVYVEGKVEYVKPIDTMGAGDSFLAAFIVSLLKQGWKKSHIPSESMLQKALHQGAHYAAQNCLIEGGFGYKKLYI</sequence>
<dbReference type="Gene3D" id="3.40.1190.20">
    <property type="match status" value="1"/>
</dbReference>
<dbReference type="InterPro" id="IPR011611">
    <property type="entry name" value="PfkB_dom"/>
</dbReference>
<gene>
    <name evidence="4" type="ORF">GSF08_09305</name>
</gene>
<protein>
    <submittedName>
        <fullName evidence="4">Ribokinase</fullName>
    </submittedName>
</protein>
<dbReference type="GO" id="GO:0016301">
    <property type="term" value="F:kinase activity"/>
    <property type="evidence" value="ECO:0007669"/>
    <property type="project" value="UniProtKB-KW"/>
</dbReference>
<feature type="domain" description="Carbohydrate kinase PfkB" evidence="3">
    <location>
        <begin position="20"/>
        <end position="271"/>
    </location>
</feature>
<reference evidence="4 5" key="1">
    <citation type="submission" date="2019-12" db="EMBL/GenBank/DDBJ databases">
        <authorList>
            <person name="Yang R."/>
        </authorList>
    </citation>
    <scope>NUCLEOTIDE SEQUENCE [LARGE SCALE GENOMIC DNA]</scope>
    <source>
        <strain evidence="4 5">DONG20-135</strain>
    </source>
</reference>
<dbReference type="PANTHER" id="PTHR10584">
    <property type="entry name" value="SUGAR KINASE"/>
    <property type="match status" value="1"/>
</dbReference>
<comment type="caution">
    <text evidence="4">The sequence shown here is derived from an EMBL/GenBank/DDBJ whole genome shotgun (WGS) entry which is preliminary data.</text>
</comment>
<evidence type="ECO:0000313" key="5">
    <source>
        <dbReference type="Proteomes" id="UP000434036"/>
    </source>
</evidence>
<organism evidence="4 5">
    <name type="scientific">Copranaerobaculum intestinale</name>
    <dbReference type="NCBI Taxonomy" id="2692629"/>
    <lineage>
        <taxon>Bacteria</taxon>
        <taxon>Bacillati</taxon>
        <taxon>Bacillota</taxon>
        <taxon>Erysipelotrichia</taxon>
        <taxon>Erysipelotrichales</taxon>
        <taxon>Erysipelotrichaceae</taxon>
        <taxon>Copranaerobaculum</taxon>
    </lineage>
</organism>
<dbReference type="SUPFAM" id="SSF53613">
    <property type="entry name" value="Ribokinase-like"/>
    <property type="match status" value="1"/>
</dbReference>